<feature type="domain" description="PI-PLC Y-box" evidence="22">
    <location>
        <begin position="534"/>
        <end position="650"/>
    </location>
</feature>
<dbReference type="InterPro" id="IPR001192">
    <property type="entry name" value="PI-PLC_fam"/>
</dbReference>
<evidence type="ECO:0000256" key="1">
    <source>
        <dbReference type="ARBA" id="ARBA00004123"/>
    </source>
</evidence>
<protein>
    <recommendedName>
        <fullName evidence="4 18">Phosphoinositide phospholipase C</fullName>
        <ecNumber evidence="4 18">3.1.4.11</ecNumber>
    </recommendedName>
</protein>
<feature type="compositionally biased region" description="Basic and acidic residues" evidence="20">
    <location>
        <begin position="455"/>
        <end position="466"/>
    </location>
</feature>
<dbReference type="GO" id="GO:0048015">
    <property type="term" value="P:phosphatidylinositol-mediated signaling"/>
    <property type="evidence" value="ECO:0007669"/>
    <property type="project" value="TreeGrafter"/>
</dbReference>
<feature type="binding site" evidence="17">
    <location>
        <position position="316"/>
    </location>
    <ligand>
        <name>Ca(2+)</name>
        <dbReference type="ChEBI" id="CHEBI:29108"/>
    </ligand>
</feature>
<sequence>MAGAQPGVHALQLRRVSVTESLRTGDKFIKWDDVSSMHVEFSHFPFSKCSCEAVRTTFCPFFVLICLLCVLQEAKLRELLDVGTLEGKLENRTLTVVSGVDMVSITCLNFTAFSEEVAKVTSALTQSVCDSCICSVLHRYTRLTLQLTAEGGIPVKNIFRLFSADRRRVENALEVCGLPAGRNDTIPQDTFTSDVYRQLLNNICPRNDIDTIFSEIGAKIRPYLTVEQMTDFLNNRQRDPRLNEILYPPLKAEQVQGLVEKYEPDTMLSKRGQISVEGFSRYLSGEENSIIPPEKLDQNEDMTLPLSHYFINSSHNTYLTAGQLAGNSSVEMYRQVLLSGCRCIELDCWKGRTADEEPIITHGFTMTSEISFKEVIEAIAESAFKTSLFPVILSFENHVDSPKQQAKMAEYCRSIFGEALLTDPLEKYPLEAGVPLPSPMDLMGKILIKNKKNSHKADGSTKKKLSEQTSNPCSDTSSLCEPSSPSADGLETSVCVTSYSGEADAESDAEEENDESKKSMDEGTVNEAFATEEMSNLVNYVQPVKFNSFEACKKIDRSYEMSSFVETKALELLKESPVEFVEYNKMQLSRIYPKGTRVDSSNYMPQVFWNAGCQLVALNFQTIDLPMQLNLGIFEYNGKCGYRLKPEFMRRTDKQFDPFTQNTVDGIVAHTLSVKIISGQFLSDKKVGVYVEVEMFGLPVDTKRKAFKTKTSQGNAVNPVWDEDPVVLPTLALLRIAVYEDNGKFIGHRIIPVCAIRPGYHYISLRNEKNQTLTLPSVFIYTEVKDYVPDTFAGTRALSNPILYVSLMEERANQLAALTQEEGAQETDREEVSESKVDAQTVDELKQMKAYLREQKRQYKELKELMRKHNKKTNELINEHASRQKQLRRSVLHKRSVSDQDQDLERCEKLQQQQLLALRQEQFYSEKYLKREHVKLVTARRVITPNHYQINSLPCEHQPVQIPTNYLPTLFQHVVTKL</sequence>
<evidence type="ECO:0000256" key="2">
    <source>
        <dbReference type="ARBA" id="ARBA00004370"/>
    </source>
</evidence>
<dbReference type="SMART" id="SM00148">
    <property type="entry name" value="PLCXc"/>
    <property type="match status" value="1"/>
</dbReference>
<dbReference type="PROSITE" id="PS50008">
    <property type="entry name" value="PIPLC_Y_DOMAIN"/>
    <property type="match status" value="1"/>
</dbReference>
<feature type="binding site" evidence="17">
    <location>
        <position position="396"/>
    </location>
    <ligand>
        <name>Ca(2+)</name>
        <dbReference type="ChEBI" id="CHEBI:29108"/>
    </ligand>
</feature>
<keyword evidence="6" id="KW-0597">Phosphoprotein</keyword>
<dbReference type="GO" id="GO:0007613">
    <property type="term" value="P:memory"/>
    <property type="evidence" value="ECO:0007669"/>
    <property type="project" value="TreeGrafter"/>
</dbReference>
<comment type="catalytic activity">
    <reaction evidence="14">
        <text>a 1,2-diacyl-sn-glycero-3-phospho-(1D-myo-inositol-4,5-bisphosphate) + H2O = 1D-myo-inositol 1,4,5-trisphosphate + a 1,2-diacyl-sn-glycerol + H(+)</text>
        <dbReference type="Rhea" id="RHEA:33179"/>
        <dbReference type="ChEBI" id="CHEBI:15377"/>
        <dbReference type="ChEBI" id="CHEBI:15378"/>
        <dbReference type="ChEBI" id="CHEBI:17815"/>
        <dbReference type="ChEBI" id="CHEBI:58456"/>
        <dbReference type="ChEBI" id="CHEBI:203600"/>
        <dbReference type="EC" id="3.1.4.11"/>
    </reaction>
    <physiologicalReaction direction="left-to-right" evidence="14">
        <dbReference type="Rhea" id="RHEA:33180"/>
    </physiologicalReaction>
</comment>
<evidence type="ECO:0000259" key="21">
    <source>
        <dbReference type="PROSITE" id="PS50004"/>
    </source>
</evidence>
<dbReference type="GO" id="GO:0007186">
    <property type="term" value="P:G protein-coupled receptor signaling pathway"/>
    <property type="evidence" value="ECO:0007669"/>
    <property type="project" value="TreeGrafter"/>
</dbReference>
<evidence type="ECO:0000256" key="13">
    <source>
        <dbReference type="ARBA" id="ARBA00023242"/>
    </source>
</evidence>
<feature type="binding site" evidence="17">
    <location>
        <position position="347"/>
    </location>
    <ligand>
        <name>Ca(2+)</name>
        <dbReference type="ChEBI" id="CHEBI:29108"/>
    </ligand>
</feature>
<dbReference type="SUPFAM" id="SSF47473">
    <property type="entry name" value="EF-hand"/>
    <property type="match status" value="1"/>
</dbReference>
<evidence type="ECO:0000256" key="3">
    <source>
        <dbReference type="ARBA" id="ARBA00004496"/>
    </source>
</evidence>
<dbReference type="SMART" id="SM00239">
    <property type="entry name" value="C2"/>
    <property type="match status" value="1"/>
</dbReference>
<keyword evidence="10 18" id="KW-0443">Lipid metabolism</keyword>
<dbReference type="SUPFAM" id="SSF69989">
    <property type="entry name" value="C-terminal domain of PLC-beta"/>
    <property type="match status" value="1"/>
</dbReference>
<dbReference type="EC" id="3.1.4.11" evidence="4 18"/>
<dbReference type="SUPFAM" id="SSF50729">
    <property type="entry name" value="PH domain-like"/>
    <property type="match status" value="1"/>
</dbReference>
<keyword evidence="8 17" id="KW-0106">Calcium</keyword>
<keyword evidence="19" id="KW-0175">Coiled coil</keyword>
<dbReference type="Pfam" id="PF22631">
    <property type="entry name" value="PLCB1-4-like_EFh"/>
    <property type="match status" value="1"/>
</dbReference>
<evidence type="ECO:0000256" key="8">
    <source>
        <dbReference type="ARBA" id="ARBA00022837"/>
    </source>
</evidence>
<dbReference type="InterPro" id="IPR000909">
    <property type="entry name" value="PLipase_C_PInositol-sp_X_dom"/>
</dbReference>
<evidence type="ECO:0000259" key="22">
    <source>
        <dbReference type="PROSITE" id="PS50008"/>
    </source>
</evidence>
<dbReference type="SUPFAM" id="SSF49562">
    <property type="entry name" value="C2 domain (Calcium/lipid-binding domain, CaLB)"/>
    <property type="match status" value="1"/>
</dbReference>
<evidence type="ECO:0000256" key="17">
    <source>
        <dbReference type="PIRSR" id="PIRSR000956-2"/>
    </source>
</evidence>
<dbReference type="InterPro" id="IPR017946">
    <property type="entry name" value="PLC-like_Pdiesterase_TIM-brl"/>
</dbReference>
<comment type="subcellular location">
    <subcellularLocation>
        <location evidence="3">Cytoplasm</location>
    </subcellularLocation>
    <subcellularLocation>
        <location evidence="2">Membrane</location>
    </subcellularLocation>
    <subcellularLocation>
        <location evidence="1">Nucleus</location>
    </subcellularLocation>
</comment>
<dbReference type="PROSITE" id="PS50007">
    <property type="entry name" value="PIPLC_X_DOMAIN"/>
    <property type="match status" value="1"/>
</dbReference>
<evidence type="ECO:0000256" key="4">
    <source>
        <dbReference type="ARBA" id="ARBA00012368"/>
    </source>
</evidence>
<dbReference type="Proteomes" id="UP001108240">
    <property type="component" value="Unplaced"/>
</dbReference>
<dbReference type="PANTHER" id="PTHR10336:SF12">
    <property type="entry name" value="1-PHOSPHATIDYLINOSITOL 4,5-BISPHOSPHATE PHOSPHODIESTERASE BETA-1"/>
    <property type="match status" value="1"/>
</dbReference>
<evidence type="ECO:0000256" key="5">
    <source>
        <dbReference type="ARBA" id="ARBA00022490"/>
    </source>
</evidence>
<dbReference type="Pfam" id="PF00387">
    <property type="entry name" value="PI-PLC-Y"/>
    <property type="match status" value="1"/>
</dbReference>
<dbReference type="Ensembl" id="ENSCCRT00000100676.2">
    <property type="protein sequence ID" value="ENSCCRP00000092725.2"/>
    <property type="gene ID" value="ENSCCRG00000046427.2"/>
</dbReference>
<dbReference type="GO" id="GO:0005737">
    <property type="term" value="C:cytoplasm"/>
    <property type="evidence" value="ECO:0007669"/>
    <property type="project" value="UniProtKB-SubCell"/>
</dbReference>
<organism evidence="23 24">
    <name type="scientific">Cyprinus carpio carpio</name>
    <dbReference type="NCBI Taxonomy" id="630221"/>
    <lineage>
        <taxon>Eukaryota</taxon>
        <taxon>Metazoa</taxon>
        <taxon>Chordata</taxon>
        <taxon>Craniata</taxon>
        <taxon>Vertebrata</taxon>
        <taxon>Euteleostomi</taxon>
        <taxon>Actinopterygii</taxon>
        <taxon>Neopterygii</taxon>
        <taxon>Teleostei</taxon>
        <taxon>Ostariophysi</taxon>
        <taxon>Cypriniformes</taxon>
        <taxon>Cyprinidae</taxon>
        <taxon>Cyprininae</taxon>
        <taxon>Cyprinus</taxon>
    </lineage>
</organism>
<keyword evidence="12" id="KW-0807">Transducer</keyword>
<dbReference type="InterPro" id="IPR042531">
    <property type="entry name" value="PLC-beta_C_sf"/>
</dbReference>
<dbReference type="GO" id="GO:0016020">
    <property type="term" value="C:membrane"/>
    <property type="evidence" value="ECO:0007669"/>
    <property type="project" value="UniProtKB-SubCell"/>
</dbReference>
<dbReference type="GO" id="GO:0005516">
    <property type="term" value="F:calmodulin binding"/>
    <property type="evidence" value="ECO:0007669"/>
    <property type="project" value="TreeGrafter"/>
</dbReference>
<dbReference type="InterPro" id="IPR011992">
    <property type="entry name" value="EF-hand-dom_pair"/>
</dbReference>
<dbReference type="SUPFAM" id="SSF51695">
    <property type="entry name" value="PLC-like phosphodiesterases"/>
    <property type="match status" value="1"/>
</dbReference>
<dbReference type="Pfam" id="PF00168">
    <property type="entry name" value="C2"/>
    <property type="match status" value="1"/>
</dbReference>
<accession>A0A8C1I2F1</accession>
<name>A0A8C1I2F1_CYPCA</name>
<feature type="domain" description="C2" evidence="21">
    <location>
        <begin position="650"/>
        <end position="775"/>
    </location>
</feature>
<evidence type="ECO:0000256" key="10">
    <source>
        <dbReference type="ARBA" id="ARBA00023098"/>
    </source>
</evidence>
<evidence type="ECO:0000256" key="7">
    <source>
        <dbReference type="ARBA" id="ARBA00022801"/>
    </source>
</evidence>
<dbReference type="Pfam" id="PF17787">
    <property type="entry name" value="PH_14"/>
    <property type="match status" value="1"/>
</dbReference>
<dbReference type="InterPro" id="IPR037862">
    <property type="entry name" value="PLC-beta_PH"/>
</dbReference>
<dbReference type="Gene3D" id="1.10.238.10">
    <property type="entry name" value="EF-hand"/>
    <property type="match status" value="1"/>
</dbReference>
<dbReference type="SMART" id="SM00149">
    <property type="entry name" value="PLCYc"/>
    <property type="match status" value="1"/>
</dbReference>
<dbReference type="PANTHER" id="PTHR10336">
    <property type="entry name" value="PHOSPHOINOSITIDE-SPECIFIC PHOSPHOLIPASE C FAMILY PROTEIN"/>
    <property type="match status" value="1"/>
</dbReference>
<feature type="compositionally biased region" description="Acidic residues" evidence="20">
    <location>
        <begin position="503"/>
        <end position="514"/>
    </location>
</feature>
<evidence type="ECO:0000256" key="14">
    <source>
        <dbReference type="ARBA" id="ARBA00023674"/>
    </source>
</evidence>
<evidence type="ECO:0000256" key="20">
    <source>
        <dbReference type="SAM" id="MobiDB-lite"/>
    </source>
</evidence>
<dbReference type="InterPro" id="IPR000008">
    <property type="entry name" value="C2_dom"/>
</dbReference>
<evidence type="ECO:0000256" key="11">
    <source>
        <dbReference type="ARBA" id="ARBA00023136"/>
    </source>
</evidence>
<dbReference type="Gene3D" id="2.30.29.240">
    <property type="match status" value="2"/>
</dbReference>
<dbReference type="GO" id="GO:0004435">
    <property type="term" value="F:phosphatidylinositol-4,5-bisphosphate phospholipase C activity"/>
    <property type="evidence" value="ECO:0007669"/>
    <property type="project" value="UniProtKB-EC"/>
</dbReference>
<dbReference type="AlphaFoldDB" id="A0A8C1I2F1"/>
<evidence type="ECO:0000313" key="24">
    <source>
        <dbReference type="Proteomes" id="UP001108240"/>
    </source>
</evidence>
<dbReference type="GO" id="GO:0051209">
    <property type="term" value="P:release of sequestered calcium ion into cytosol"/>
    <property type="evidence" value="ECO:0007669"/>
    <property type="project" value="TreeGrafter"/>
</dbReference>
<dbReference type="PROSITE" id="PS50004">
    <property type="entry name" value="C2"/>
    <property type="match status" value="1"/>
</dbReference>
<evidence type="ECO:0000256" key="6">
    <source>
        <dbReference type="ARBA" id="ARBA00022553"/>
    </source>
</evidence>
<dbReference type="PIRSF" id="PIRSF000956">
    <property type="entry name" value="PLC-beta"/>
    <property type="match status" value="1"/>
</dbReference>
<dbReference type="GO" id="GO:0016042">
    <property type="term" value="P:lipid catabolic process"/>
    <property type="evidence" value="ECO:0007669"/>
    <property type="project" value="UniProtKB-KW"/>
</dbReference>
<dbReference type="Gene3D" id="3.20.20.190">
    <property type="entry name" value="Phosphatidylinositol (PI) phosphodiesterase"/>
    <property type="match status" value="1"/>
</dbReference>
<keyword evidence="5" id="KW-0963">Cytoplasm</keyword>
<feature type="active site" evidence="16">
    <location>
        <position position="315"/>
    </location>
</feature>
<reference evidence="23" key="2">
    <citation type="submission" date="2025-09" db="UniProtKB">
        <authorList>
            <consortium name="Ensembl"/>
        </authorList>
    </citation>
    <scope>IDENTIFICATION</scope>
</reference>
<dbReference type="CDD" id="cd08591">
    <property type="entry name" value="PI-PLCc_beta"/>
    <property type="match status" value="1"/>
</dbReference>
<comment type="cofactor">
    <cofactor evidence="17">
        <name>Ca(2+)</name>
        <dbReference type="ChEBI" id="CHEBI:29108"/>
    </cofactor>
    <text evidence="17">Binds 1 Ca(2+) ion per subunit.</text>
</comment>
<evidence type="ECO:0000256" key="9">
    <source>
        <dbReference type="ARBA" id="ARBA00022963"/>
    </source>
</evidence>
<evidence type="ECO:0000256" key="15">
    <source>
        <dbReference type="ARBA" id="ARBA00023726"/>
    </source>
</evidence>
<dbReference type="Pfam" id="PF00388">
    <property type="entry name" value="PI-PLC-X"/>
    <property type="match status" value="1"/>
</dbReference>
<keyword evidence="24" id="KW-1185">Reference proteome</keyword>
<dbReference type="GO" id="GO:0016607">
    <property type="term" value="C:nuclear speck"/>
    <property type="evidence" value="ECO:0007669"/>
    <property type="project" value="TreeGrafter"/>
</dbReference>
<dbReference type="Gene3D" id="2.60.40.150">
    <property type="entry name" value="C2 domain"/>
    <property type="match status" value="1"/>
</dbReference>
<dbReference type="GeneTree" id="ENSGT00940000155428"/>
<evidence type="ECO:0000256" key="19">
    <source>
        <dbReference type="SAM" id="Coils"/>
    </source>
</evidence>
<dbReference type="PRINTS" id="PR00390">
    <property type="entry name" value="PHPHLIPASEC"/>
</dbReference>
<dbReference type="InterPro" id="IPR001711">
    <property type="entry name" value="PLipase_C_Pinositol-sp_Y"/>
</dbReference>
<keyword evidence="7 18" id="KW-0378">Hydrolase</keyword>
<dbReference type="CDD" id="cd00275">
    <property type="entry name" value="C2_PLC_like"/>
    <property type="match status" value="1"/>
</dbReference>
<feature type="active site" evidence="16">
    <location>
        <position position="362"/>
    </location>
</feature>
<dbReference type="InterPro" id="IPR035892">
    <property type="entry name" value="C2_domain_sf"/>
</dbReference>
<keyword evidence="9 18" id="KW-0442">Lipid degradation</keyword>
<proteinExistence type="predicted"/>
<evidence type="ECO:0000313" key="23">
    <source>
        <dbReference type="Ensembl" id="ENSCCRP00000092725.2"/>
    </source>
</evidence>
<dbReference type="GO" id="GO:0005509">
    <property type="term" value="F:calcium ion binding"/>
    <property type="evidence" value="ECO:0007669"/>
    <property type="project" value="InterPro"/>
</dbReference>
<feature type="coiled-coil region" evidence="19">
    <location>
        <begin position="842"/>
        <end position="879"/>
    </location>
</feature>
<dbReference type="Gene3D" id="1.20.1230.10">
    <property type="entry name" value="Phospholipase C beta, distal C-terminal domain"/>
    <property type="match status" value="1"/>
</dbReference>
<keyword evidence="17" id="KW-0479">Metal-binding</keyword>
<evidence type="ECO:0000256" key="16">
    <source>
        <dbReference type="PIRSR" id="PIRSR000956-1"/>
    </source>
</evidence>
<dbReference type="GO" id="GO:0046488">
    <property type="term" value="P:phosphatidylinositol metabolic process"/>
    <property type="evidence" value="ECO:0007669"/>
    <property type="project" value="TreeGrafter"/>
</dbReference>
<feature type="compositionally biased region" description="Polar residues" evidence="20">
    <location>
        <begin position="467"/>
        <end position="486"/>
    </location>
</feature>
<feature type="binding site" evidence="17">
    <location>
        <position position="345"/>
    </location>
    <ligand>
        <name>Ca(2+)</name>
        <dbReference type="ChEBI" id="CHEBI:29108"/>
    </ligand>
</feature>
<reference evidence="23" key="1">
    <citation type="submission" date="2025-08" db="UniProtKB">
        <authorList>
            <consortium name="Ensembl"/>
        </authorList>
    </citation>
    <scope>IDENTIFICATION</scope>
</reference>
<dbReference type="FunFam" id="1.10.238.10:FF:000048">
    <property type="entry name" value="1-phosphatidylinositol 4,5-bisphosphate phosphodiesterase"/>
    <property type="match status" value="1"/>
</dbReference>
<keyword evidence="11" id="KW-0472">Membrane</keyword>
<dbReference type="InterPro" id="IPR016280">
    <property type="entry name" value="PLC-beta"/>
</dbReference>
<evidence type="ECO:0000256" key="18">
    <source>
        <dbReference type="RuleBase" id="RU361133"/>
    </source>
</evidence>
<keyword evidence="13" id="KW-0539">Nucleus</keyword>
<comment type="catalytic activity">
    <reaction evidence="15">
        <text>a 1,2-diacyl-sn-glycero-3-phospho-(1D-myo-inositol) + H2O = 1D-myo-inositol 1-phosphate + a 1,2-diacyl-sn-glycerol + H(+)</text>
        <dbReference type="Rhea" id="RHEA:43484"/>
        <dbReference type="ChEBI" id="CHEBI:15377"/>
        <dbReference type="ChEBI" id="CHEBI:15378"/>
        <dbReference type="ChEBI" id="CHEBI:17815"/>
        <dbReference type="ChEBI" id="CHEBI:57880"/>
        <dbReference type="ChEBI" id="CHEBI:58433"/>
    </reaction>
    <physiologicalReaction direction="left-to-right" evidence="15">
        <dbReference type="Rhea" id="RHEA:43485"/>
    </physiologicalReaction>
</comment>
<dbReference type="InterPro" id="IPR053945">
    <property type="entry name" value="PLCB1-4-like_EFh"/>
</dbReference>
<dbReference type="FunFam" id="2.60.40.150:FF:000008">
    <property type="entry name" value="1-phosphatidylinositol 4,5-bisphosphate phosphodiesterase"/>
    <property type="match status" value="1"/>
</dbReference>
<evidence type="ECO:0000256" key="12">
    <source>
        <dbReference type="ARBA" id="ARBA00023224"/>
    </source>
</evidence>
<feature type="region of interest" description="Disordered" evidence="20">
    <location>
        <begin position="453"/>
        <end position="522"/>
    </location>
</feature>